<dbReference type="InterPro" id="IPR005467">
    <property type="entry name" value="His_kinase_dom"/>
</dbReference>
<sequence length="373" mass="39535">MTTSFSSAVEPGGAQQNDAAAAGNDGVLVLDAAQHCLSADAAFAHIFDIDSARLTGRALTETPLPKPLAAALAEAADAALAGNGIRRAQVTIDDDDSTRSFSILALPSNESVTLIVSPRAGASPTQENTERIAHLRAEASLFMRDHVLSVVSHDLRGPLNAIHSWGYVLERKIDAKDPAAQRALAGIRSGVEQQVKLIEQSVDTTRAETKALALSLAPVAVRPLLDKSATFARSSIARQRGVTITVESLLAEEQVEGDAERLTQMLWLMFAFAAEASARDSSVQVTSNIEGNMWRTDVRFTVSAKALTDASSPHVLEAFARRQALEPREGGRIAWAFALCKRVTEAHGGAFEHANIADGADVVLSARIAVAGM</sequence>
<keyword evidence="5" id="KW-0418">Kinase</keyword>
<dbReference type="Proteomes" id="UP000198263">
    <property type="component" value="Unassembled WGS sequence"/>
</dbReference>
<dbReference type="Pfam" id="PF08448">
    <property type="entry name" value="PAS_4"/>
    <property type="match status" value="1"/>
</dbReference>
<organism evidence="5 6">
    <name type="scientific">Caballeronia concitans</name>
    <dbReference type="NCBI Taxonomy" id="1777133"/>
    <lineage>
        <taxon>Bacteria</taxon>
        <taxon>Pseudomonadati</taxon>
        <taxon>Pseudomonadota</taxon>
        <taxon>Betaproteobacteria</taxon>
        <taxon>Burkholderiales</taxon>
        <taxon>Burkholderiaceae</taxon>
        <taxon>Caballeronia</taxon>
    </lineage>
</organism>
<dbReference type="GO" id="GO:0000155">
    <property type="term" value="F:phosphorelay sensor kinase activity"/>
    <property type="evidence" value="ECO:0007669"/>
    <property type="project" value="InterPro"/>
</dbReference>
<feature type="domain" description="Histidine kinase" evidence="4">
    <location>
        <begin position="150"/>
        <end position="370"/>
    </location>
</feature>
<proteinExistence type="predicted"/>
<evidence type="ECO:0000256" key="3">
    <source>
        <dbReference type="ARBA" id="ARBA00022553"/>
    </source>
</evidence>
<dbReference type="InterPro" id="IPR036097">
    <property type="entry name" value="HisK_dim/P_sf"/>
</dbReference>
<evidence type="ECO:0000256" key="1">
    <source>
        <dbReference type="ARBA" id="ARBA00000085"/>
    </source>
</evidence>
<keyword evidence="3" id="KW-0597">Phosphoprotein</keyword>
<evidence type="ECO:0000256" key="2">
    <source>
        <dbReference type="ARBA" id="ARBA00012438"/>
    </source>
</evidence>
<dbReference type="SMART" id="SM00388">
    <property type="entry name" value="HisKA"/>
    <property type="match status" value="1"/>
</dbReference>
<comment type="caution">
    <text evidence="5">The sequence shown here is derived from an EMBL/GenBank/DDBJ whole genome shotgun (WGS) entry which is preliminary data.</text>
</comment>
<dbReference type="Gene3D" id="3.30.565.10">
    <property type="entry name" value="Histidine kinase-like ATPase, C-terminal domain"/>
    <property type="match status" value="1"/>
</dbReference>
<dbReference type="CDD" id="cd00082">
    <property type="entry name" value="HisKA"/>
    <property type="match status" value="1"/>
</dbReference>
<accession>A0A658R1J4</accession>
<dbReference type="SUPFAM" id="SSF55785">
    <property type="entry name" value="PYP-like sensor domain (PAS domain)"/>
    <property type="match status" value="1"/>
</dbReference>
<keyword evidence="5" id="KW-0808">Transferase</keyword>
<gene>
    <name evidence="5" type="ORF">AWB72_04162</name>
</gene>
<dbReference type="InterPro" id="IPR013656">
    <property type="entry name" value="PAS_4"/>
</dbReference>
<evidence type="ECO:0000313" key="5">
    <source>
        <dbReference type="EMBL" id="SAL39963.1"/>
    </source>
</evidence>
<dbReference type="RefSeq" id="WP_342065989.1">
    <property type="nucleotide sequence ID" value="NZ_FCNV02000010.1"/>
</dbReference>
<dbReference type="SUPFAM" id="SSF47384">
    <property type="entry name" value="Homodimeric domain of signal transducing histidine kinase"/>
    <property type="match status" value="1"/>
</dbReference>
<dbReference type="InterPro" id="IPR036890">
    <property type="entry name" value="HATPase_C_sf"/>
</dbReference>
<evidence type="ECO:0000259" key="4">
    <source>
        <dbReference type="PROSITE" id="PS50109"/>
    </source>
</evidence>
<dbReference type="PROSITE" id="PS50109">
    <property type="entry name" value="HIS_KIN"/>
    <property type="match status" value="1"/>
</dbReference>
<dbReference type="EC" id="2.7.13.3" evidence="2"/>
<protein>
    <recommendedName>
        <fullName evidence="2">histidine kinase</fullName>
        <ecNumber evidence="2">2.7.13.3</ecNumber>
    </recommendedName>
</protein>
<dbReference type="EMBL" id="FCNV02000010">
    <property type="protein sequence ID" value="SAL39963.1"/>
    <property type="molecule type" value="Genomic_DNA"/>
</dbReference>
<evidence type="ECO:0000313" key="6">
    <source>
        <dbReference type="Proteomes" id="UP000198263"/>
    </source>
</evidence>
<reference evidence="5 6" key="1">
    <citation type="submission" date="2016-01" db="EMBL/GenBank/DDBJ databases">
        <authorList>
            <person name="Peeters C."/>
        </authorList>
    </citation>
    <scope>NUCLEOTIDE SEQUENCE [LARGE SCALE GENOMIC DNA]</scope>
    <source>
        <strain evidence="5">LMG 29315</strain>
    </source>
</reference>
<dbReference type="AlphaFoldDB" id="A0A658R1J4"/>
<name>A0A658R1J4_9BURK</name>
<dbReference type="Gene3D" id="1.10.287.130">
    <property type="match status" value="1"/>
</dbReference>
<dbReference type="InterPro" id="IPR003661">
    <property type="entry name" value="HisK_dim/P_dom"/>
</dbReference>
<comment type="catalytic activity">
    <reaction evidence="1">
        <text>ATP + protein L-histidine = ADP + protein N-phospho-L-histidine.</text>
        <dbReference type="EC" id="2.7.13.3"/>
    </reaction>
</comment>
<dbReference type="PANTHER" id="PTHR43547:SF2">
    <property type="entry name" value="HYBRID SIGNAL TRANSDUCTION HISTIDINE KINASE C"/>
    <property type="match status" value="1"/>
</dbReference>
<keyword evidence="6" id="KW-1185">Reference proteome</keyword>
<dbReference type="SUPFAM" id="SSF55874">
    <property type="entry name" value="ATPase domain of HSP90 chaperone/DNA topoisomerase II/histidine kinase"/>
    <property type="match status" value="1"/>
</dbReference>
<dbReference type="InterPro" id="IPR035965">
    <property type="entry name" value="PAS-like_dom_sf"/>
</dbReference>
<dbReference type="PANTHER" id="PTHR43547">
    <property type="entry name" value="TWO-COMPONENT HISTIDINE KINASE"/>
    <property type="match status" value="1"/>
</dbReference>